<feature type="transmembrane region" description="Helical" evidence="5">
    <location>
        <begin position="87"/>
        <end position="109"/>
    </location>
</feature>
<feature type="transmembrane region" description="Helical" evidence="5">
    <location>
        <begin position="161"/>
        <end position="184"/>
    </location>
</feature>
<sequence length="192" mass="20438">MAASPAMPGLFLCFAACVLLIIVSVSAPKWDKISFLDTSFGTDATTENIHFGVFGYTGSGTSIGYYFPISDSKLNSGILHSLTKALILYPICAGLAGLGVLFGICGASYHRAGTVILALLASLATILTFVAWVLSMVLFGIAREQFRDQHYSANFGNANWIALGAWVALVLSSCLGTCGIFGSYRRRREAAF</sequence>
<evidence type="ECO:0000313" key="7">
    <source>
        <dbReference type="EMBL" id="KIY53098.1"/>
    </source>
</evidence>
<evidence type="ECO:0000313" key="8">
    <source>
        <dbReference type="Proteomes" id="UP000054144"/>
    </source>
</evidence>
<dbReference type="AlphaFoldDB" id="A0A0D7AQM2"/>
<organism evidence="7 8">
    <name type="scientific">Fistulina hepatica ATCC 64428</name>
    <dbReference type="NCBI Taxonomy" id="1128425"/>
    <lineage>
        <taxon>Eukaryota</taxon>
        <taxon>Fungi</taxon>
        <taxon>Dikarya</taxon>
        <taxon>Basidiomycota</taxon>
        <taxon>Agaricomycotina</taxon>
        <taxon>Agaricomycetes</taxon>
        <taxon>Agaricomycetidae</taxon>
        <taxon>Agaricales</taxon>
        <taxon>Fistulinaceae</taxon>
        <taxon>Fistulina</taxon>
    </lineage>
</organism>
<evidence type="ECO:0000256" key="2">
    <source>
        <dbReference type="ARBA" id="ARBA00022692"/>
    </source>
</evidence>
<dbReference type="EMBL" id="KN881628">
    <property type="protein sequence ID" value="KIY53098.1"/>
    <property type="molecule type" value="Genomic_DNA"/>
</dbReference>
<keyword evidence="4 5" id="KW-0472">Membrane</keyword>
<keyword evidence="8" id="KW-1185">Reference proteome</keyword>
<keyword evidence="2 5" id="KW-0812">Transmembrane</keyword>
<accession>A0A0D7AQM2</accession>
<comment type="subcellular location">
    <subcellularLocation>
        <location evidence="1">Membrane</location>
        <topology evidence="1">Multi-pass membrane protein</topology>
    </subcellularLocation>
</comment>
<name>A0A0D7AQM2_9AGAR</name>
<protein>
    <submittedName>
        <fullName evidence="7">Pali-domain-containing protein</fullName>
    </submittedName>
</protein>
<dbReference type="PANTHER" id="PTHR28013">
    <property type="entry name" value="PROTEIN DCV1-RELATED"/>
    <property type="match status" value="1"/>
</dbReference>
<dbReference type="GO" id="GO:0032153">
    <property type="term" value="C:cell division site"/>
    <property type="evidence" value="ECO:0007669"/>
    <property type="project" value="TreeGrafter"/>
</dbReference>
<evidence type="ECO:0000256" key="6">
    <source>
        <dbReference type="SAM" id="SignalP"/>
    </source>
</evidence>
<dbReference type="Pfam" id="PF06687">
    <property type="entry name" value="SUR7"/>
    <property type="match status" value="1"/>
</dbReference>
<reference evidence="7 8" key="1">
    <citation type="journal article" date="2015" name="Fungal Genet. Biol.">
        <title>Evolution of novel wood decay mechanisms in Agaricales revealed by the genome sequences of Fistulina hepatica and Cylindrobasidium torrendii.</title>
        <authorList>
            <person name="Floudas D."/>
            <person name="Held B.W."/>
            <person name="Riley R."/>
            <person name="Nagy L.G."/>
            <person name="Koehler G."/>
            <person name="Ransdell A.S."/>
            <person name="Younus H."/>
            <person name="Chow J."/>
            <person name="Chiniquy J."/>
            <person name="Lipzen A."/>
            <person name="Tritt A."/>
            <person name="Sun H."/>
            <person name="Haridas S."/>
            <person name="LaButti K."/>
            <person name="Ohm R.A."/>
            <person name="Kues U."/>
            <person name="Blanchette R.A."/>
            <person name="Grigoriev I.V."/>
            <person name="Minto R.E."/>
            <person name="Hibbett D.S."/>
        </authorList>
    </citation>
    <scope>NUCLEOTIDE SEQUENCE [LARGE SCALE GENOMIC DNA]</scope>
    <source>
        <strain evidence="7 8">ATCC 64428</strain>
    </source>
</reference>
<evidence type="ECO:0000256" key="4">
    <source>
        <dbReference type="ARBA" id="ARBA00023136"/>
    </source>
</evidence>
<proteinExistence type="predicted"/>
<dbReference type="GO" id="GO:0035838">
    <property type="term" value="C:growing cell tip"/>
    <property type="evidence" value="ECO:0007669"/>
    <property type="project" value="TreeGrafter"/>
</dbReference>
<dbReference type="PANTHER" id="PTHR28013:SF3">
    <property type="entry name" value="PROTEIN DCV1-RELATED"/>
    <property type="match status" value="1"/>
</dbReference>
<gene>
    <name evidence="7" type="ORF">FISHEDRAFT_33960</name>
</gene>
<evidence type="ECO:0000256" key="3">
    <source>
        <dbReference type="ARBA" id="ARBA00022989"/>
    </source>
</evidence>
<dbReference type="InterPro" id="IPR009571">
    <property type="entry name" value="SUR7/Rim9-like_fungi"/>
</dbReference>
<feature type="signal peptide" evidence="6">
    <location>
        <begin position="1"/>
        <end position="27"/>
    </location>
</feature>
<dbReference type="GO" id="GO:0005886">
    <property type="term" value="C:plasma membrane"/>
    <property type="evidence" value="ECO:0007669"/>
    <property type="project" value="InterPro"/>
</dbReference>
<feature type="transmembrane region" description="Helical" evidence="5">
    <location>
        <begin position="116"/>
        <end position="141"/>
    </location>
</feature>
<dbReference type="Proteomes" id="UP000054144">
    <property type="component" value="Unassembled WGS sequence"/>
</dbReference>
<dbReference type="InterPro" id="IPR051380">
    <property type="entry name" value="pH-response_reg_palI/RIM9"/>
</dbReference>
<evidence type="ECO:0000256" key="5">
    <source>
        <dbReference type="SAM" id="Phobius"/>
    </source>
</evidence>
<evidence type="ECO:0000256" key="1">
    <source>
        <dbReference type="ARBA" id="ARBA00004141"/>
    </source>
</evidence>
<keyword evidence="3 5" id="KW-1133">Transmembrane helix</keyword>
<feature type="chain" id="PRO_5002316615" evidence="6">
    <location>
        <begin position="28"/>
        <end position="192"/>
    </location>
</feature>
<dbReference type="OrthoDB" id="2354757at2759"/>
<keyword evidence="6" id="KW-0732">Signal</keyword>